<sequence length="209" mass="23261">MRWFSRNRNNNQQWSGFSEKSSKKPKPTRADKGQVSPPTLAMSLGTTDHVKSAFLKYVAVIRTTKEVNLRTCNKIMLTFRRENEGLLRVLLKDAEAAVDDNTNSQVIAGEMTGSYMAAYSTKSGFVALDEEATERTGKIKFETPHDDPIVVTAKCTKIMLEDSILEMAQTISGTSDTSASTEAWAVPNIRWVNGVRQNYLGGETLHHDN</sequence>
<proteinExistence type="predicted"/>
<gene>
    <name evidence="2" type="primary">HaOG204486</name>
    <name evidence="2" type="ORF">B5X24_HaOG204486</name>
</gene>
<feature type="compositionally biased region" description="Polar residues" evidence="1">
    <location>
        <begin position="1"/>
        <end position="19"/>
    </location>
</feature>
<keyword evidence="3" id="KW-1185">Reference proteome</keyword>
<dbReference type="EMBL" id="KZ149954">
    <property type="protein sequence ID" value="PZC76521.1"/>
    <property type="molecule type" value="Genomic_DNA"/>
</dbReference>
<name>A0A2W1BQE5_HELAM</name>
<organism evidence="2 3">
    <name type="scientific">Helicoverpa armigera</name>
    <name type="common">Cotton bollworm</name>
    <name type="synonym">Heliothis armigera</name>
    <dbReference type="NCBI Taxonomy" id="29058"/>
    <lineage>
        <taxon>Eukaryota</taxon>
        <taxon>Metazoa</taxon>
        <taxon>Ecdysozoa</taxon>
        <taxon>Arthropoda</taxon>
        <taxon>Hexapoda</taxon>
        <taxon>Insecta</taxon>
        <taxon>Pterygota</taxon>
        <taxon>Neoptera</taxon>
        <taxon>Endopterygota</taxon>
        <taxon>Lepidoptera</taxon>
        <taxon>Glossata</taxon>
        <taxon>Ditrysia</taxon>
        <taxon>Noctuoidea</taxon>
        <taxon>Noctuidae</taxon>
        <taxon>Heliothinae</taxon>
        <taxon>Helicoverpa</taxon>
    </lineage>
</organism>
<evidence type="ECO:0000256" key="1">
    <source>
        <dbReference type="SAM" id="MobiDB-lite"/>
    </source>
</evidence>
<evidence type="ECO:0000313" key="2">
    <source>
        <dbReference type="EMBL" id="PZC76521.1"/>
    </source>
</evidence>
<accession>A0A2W1BQE5</accession>
<evidence type="ECO:0000313" key="3">
    <source>
        <dbReference type="Proteomes" id="UP000249218"/>
    </source>
</evidence>
<dbReference type="Proteomes" id="UP000249218">
    <property type="component" value="Unassembled WGS sequence"/>
</dbReference>
<feature type="region of interest" description="Disordered" evidence="1">
    <location>
        <begin position="1"/>
        <end position="43"/>
    </location>
</feature>
<dbReference type="AlphaFoldDB" id="A0A2W1BQE5"/>
<protein>
    <submittedName>
        <fullName evidence="2">Uncharacterized protein</fullName>
    </submittedName>
</protein>
<reference evidence="2 3" key="1">
    <citation type="journal article" date="2017" name="BMC Biol.">
        <title>Genomic innovations, transcriptional plasticity and gene loss underlying the evolution and divergence of two highly polyphagous and invasive Helicoverpa pest species.</title>
        <authorList>
            <person name="Pearce S.L."/>
            <person name="Clarke D.F."/>
            <person name="East P.D."/>
            <person name="Elfekih S."/>
            <person name="Gordon K.H."/>
            <person name="Jermiin L.S."/>
            <person name="McGaughran A."/>
            <person name="Oakeshott J.G."/>
            <person name="Papanikolaou A."/>
            <person name="Perera O.P."/>
            <person name="Rane R.V."/>
            <person name="Richards S."/>
            <person name="Tay W.T."/>
            <person name="Walsh T.K."/>
            <person name="Anderson A."/>
            <person name="Anderson C.J."/>
            <person name="Asgari S."/>
            <person name="Board P.G."/>
            <person name="Bretschneider A."/>
            <person name="Campbell P.M."/>
            <person name="Chertemps T."/>
            <person name="Christeller J.T."/>
            <person name="Coppin C.W."/>
            <person name="Downes S.J."/>
            <person name="Duan G."/>
            <person name="Farnsworth C.A."/>
            <person name="Good R.T."/>
            <person name="Han L.B."/>
            <person name="Han Y.C."/>
            <person name="Hatje K."/>
            <person name="Horne I."/>
            <person name="Huang Y.P."/>
            <person name="Hughes D.S."/>
            <person name="Jacquin-Joly E."/>
            <person name="James W."/>
            <person name="Jhangiani S."/>
            <person name="Kollmar M."/>
            <person name="Kuwar S.S."/>
            <person name="Li S."/>
            <person name="Liu N.Y."/>
            <person name="Maibeche M.T."/>
            <person name="Miller J.R."/>
            <person name="Montagne N."/>
            <person name="Perry T."/>
            <person name="Qu J."/>
            <person name="Song S.V."/>
            <person name="Sutton G.G."/>
            <person name="Vogel H."/>
            <person name="Walenz B.P."/>
            <person name="Xu W."/>
            <person name="Zhang H.J."/>
            <person name="Zou Z."/>
            <person name="Batterham P."/>
            <person name="Edwards O.R."/>
            <person name="Feyereisen R."/>
            <person name="Gibbs R.A."/>
            <person name="Heckel D.G."/>
            <person name="McGrath A."/>
            <person name="Robin C."/>
            <person name="Scherer S.E."/>
            <person name="Worley K.C."/>
            <person name="Wu Y.D."/>
        </authorList>
    </citation>
    <scope>NUCLEOTIDE SEQUENCE [LARGE SCALE GENOMIC DNA]</scope>
    <source>
        <strain evidence="2">Harm_GR_Male_#8</strain>
        <tissue evidence="2">Whole organism</tissue>
    </source>
</reference>